<gene>
    <name evidence="3" type="ORF">CXU22_05270</name>
</gene>
<protein>
    <submittedName>
        <fullName evidence="3">Uncharacterized protein</fullName>
    </submittedName>
</protein>
<evidence type="ECO:0000313" key="3">
    <source>
        <dbReference type="EMBL" id="PNC18050.1"/>
    </source>
</evidence>
<dbReference type="EMBL" id="PJKA01000010">
    <property type="protein sequence ID" value="PNC18050.1"/>
    <property type="molecule type" value="Genomic_DNA"/>
</dbReference>
<evidence type="ECO:0000313" key="4">
    <source>
        <dbReference type="Proteomes" id="UP000236000"/>
    </source>
</evidence>
<dbReference type="RefSeq" id="WP_102713292.1">
    <property type="nucleotide sequence ID" value="NZ_PJKA01000010.1"/>
</dbReference>
<sequence length="260" mass="29198">MPDEGPLEHYLTVSHDEPEPDVPEPAPGGSPGPWRERGVMLGLGFLLGCVGAYALIYSEMSGSMGTLKKSLSEERDSNASLQKERAHLLETLEQVRMDSLLTERSPLSMTGSGIPRTSRRPVPQPPPLTPMPSGGQVPPAPVPEPGSVEGRLVNPGPEDWKERYQYAALKYNRVVEDYNRLRKLYMNLVGQGGAATGLVTGAQFYKALRKDTRAEARKLDERYMRGGLRGSELRELERSRDEMRHRDWWLKKMARQFRID</sequence>
<proteinExistence type="predicted"/>
<comment type="caution">
    <text evidence="3">The sequence shown here is derived from an EMBL/GenBank/DDBJ whole genome shotgun (WGS) entry which is preliminary data.</text>
</comment>
<dbReference type="OrthoDB" id="199465at2"/>
<feature type="region of interest" description="Disordered" evidence="1">
    <location>
        <begin position="105"/>
        <end position="156"/>
    </location>
</feature>
<keyword evidence="2" id="KW-1133">Transmembrane helix</keyword>
<reference evidence="3 4" key="1">
    <citation type="journal article" date="2017" name="BMC Genomics">
        <title>Genome sequencing of 39 Akkermansia muciniphila isolates reveals its population structure, genomic and functional diverisity, and global distribution in mammalian gut microbiotas.</title>
        <authorList>
            <person name="Guo X."/>
            <person name="Li S."/>
            <person name="Zhang J."/>
            <person name="Wu F."/>
            <person name="Li X."/>
            <person name="Wu D."/>
            <person name="Zhang M."/>
            <person name="Ou Z."/>
            <person name="Jie Z."/>
            <person name="Yan Q."/>
            <person name="Li P."/>
            <person name="Yi J."/>
            <person name="Peng Y."/>
        </authorList>
    </citation>
    <scope>NUCLEOTIDE SEQUENCE [LARGE SCALE GENOMIC DNA]</scope>
    <source>
        <strain evidence="3 4">GP24</strain>
    </source>
</reference>
<accession>A0A2N8HDM1</accession>
<dbReference type="AlphaFoldDB" id="A0A2N8HDM1"/>
<dbReference type="Proteomes" id="UP000236000">
    <property type="component" value="Unassembled WGS sequence"/>
</dbReference>
<organism evidence="3 4">
    <name type="scientific">Akkermansia muciniphila</name>
    <dbReference type="NCBI Taxonomy" id="239935"/>
    <lineage>
        <taxon>Bacteria</taxon>
        <taxon>Pseudomonadati</taxon>
        <taxon>Verrucomicrobiota</taxon>
        <taxon>Verrucomicrobiia</taxon>
        <taxon>Verrucomicrobiales</taxon>
        <taxon>Akkermansiaceae</taxon>
        <taxon>Akkermansia</taxon>
    </lineage>
</organism>
<feature type="transmembrane region" description="Helical" evidence="2">
    <location>
        <begin position="39"/>
        <end position="58"/>
    </location>
</feature>
<keyword evidence="2" id="KW-0472">Membrane</keyword>
<evidence type="ECO:0000256" key="2">
    <source>
        <dbReference type="SAM" id="Phobius"/>
    </source>
</evidence>
<keyword evidence="2" id="KW-0812">Transmembrane</keyword>
<feature type="region of interest" description="Disordered" evidence="1">
    <location>
        <begin position="1"/>
        <end position="33"/>
    </location>
</feature>
<evidence type="ECO:0000256" key="1">
    <source>
        <dbReference type="SAM" id="MobiDB-lite"/>
    </source>
</evidence>
<name>A0A2N8HDM1_9BACT</name>